<keyword evidence="2" id="KW-1185">Reference proteome</keyword>
<reference evidence="1" key="1">
    <citation type="submission" date="2015-04" db="UniProtKB">
        <authorList>
            <consortium name="EnsemblPlants"/>
        </authorList>
    </citation>
    <scope>IDENTIFICATION</scope>
</reference>
<dbReference type="HOGENOM" id="CLU_2658703_0_0_1"/>
<sequence length="76" mass="8138">MATAARVAVGLGVVMHVTLEAGSRVLTVVLDEVGEAWSSTTAFGTARRRRSFSMNGVGLTHYEKCHACMSLVLKRS</sequence>
<dbReference type="EnsemblPlants" id="OMERI08G11700.1">
    <property type="protein sequence ID" value="OMERI08G11700.1"/>
    <property type="gene ID" value="OMERI08G11700"/>
</dbReference>
<evidence type="ECO:0000313" key="2">
    <source>
        <dbReference type="Proteomes" id="UP000008021"/>
    </source>
</evidence>
<dbReference type="AlphaFoldDB" id="A0A0E0ELB1"/>
<evidence type="ECO:0000313" key="1">
    <source>
        <dbReference type="EnsemblPlants" id="OMERI08G11700.1"/>
    </source>
</evidence>
<protein>
    <submittedName>
        <fullName evidence="1">Uncharacterized protein</fullName>
    </submittedName>
</protein>
<dbReference type="Gramene" id="OMERI08G11700.1">
    <property type="protein sequence ID" value="OMERI08G11700.1"/>
    <property type="gene ID" value="OMERI08G11700"/>
</dbReference>
<dbReference type="Proteomes" id="UP000008021">
    <property type="component" value="Chromosome 8"/>
</dbReference>
<reference evidence="1" key="2">
    <citation type="submission" date="2018-05" db="EMBL/GenBank/DDBJ databases">
        <title>OmerRS3 (Oryza meridionalis Reference Sequence Version 3).</title>
        <authorList>
            <person name="Zhang J."/>
            <person name="Kudrna D."/>
            <person name="Lee S."/>
            <person name="Talag J."/>
            <person name="Welchert J."/>
            <person name="Wing R.A."/>
        </authorList>
    </citation>
    <scope>NUCLEOTIDE SEQUENCE [LARGE SCALE GENOMIC DNA]</scope>
    <source>
        <strain evidence="1">cv. OR44</strain>
    </source>
</reference>
<proteinExistence type="predicted"/>
<name>A0A0E0ELB1_9ORYZ</name>
<accession>A0A0E0ELB1</accession>
<organism evidence="1">
    <name type="scientific">Oryza meridionalis</name>
    <dbReference type="NCBI Taxonomy" id="40149"/>
    <lineage>
        <taxon>Eukaryota</taxon>
        <taxon>Viridiplantae</taxon>
        <taxon>Streptophyta</taxon>
        <taxon>Embryophyta</taxon>
        <taxon>Tracheophyta</taxon>
        <taxon>Spermatophyta</taxon>
        <taxon>Magnoliopsida</taxon>
        <taxon>Liliopsida</taxon>
        <taxon>Poales</taxon>
        <taxon>Poaceae</taxon>
        <taxon>BOP clade</taxon>
        <taxon>Oryzoideae</taxon>
        <taxon>Oryzeae</taxon>
        <taxon>Oryzinae</taxon>
        <taxon>Oryza</taxon>
    </lineage>
</organism>